<dbReference type="Proteomes" id="UP000756132">
    <property type="component" value="Chromosome 9"/>
</dbReference>
<organism evidence="12 13">
    <name type="scientific">Passalora fulva</name>
    <name type="common">Tomato leaf mold</name>
    <name type="synonym">Cladosporium fulvum</name>
    <dbReference type="NCBI Taxonomy" id="5499"/>
    <lineage>
        <taxon>Eukaryota</taxon>
        <taxon>Fungi</taxon>
        <taxon>Dikarya</taxon>
        <taxon>Ascomycota</taxon>
        <taxon>Pezizomycotina</taxon>
        <taxon>Dothideomycetes</taxon>
        <taxon>Dothideomycetidae</taxon>
        <taxon>Mycosphaerellales</taxon>
        <taxon>Mycosphaerellaceae</taxon>
        <taxon>Fulvia</taxon>
    </lineage>
</organism>
<reference evidence="12" key="1">
    <citation type="submission" date="2021-12" db="EMBL/GenBank/DDBJ databases">
        <authorList>
            <person name="Zaccaron A."/>
            <person name="Stergiopoulos I."/>
        </authorList>
    </citation>
    <scope>NUCLEOTIDE SEQUENCE</scope>
    <source>
        <strain evidence="12">Race5_Kim</strain>
    </source>
</reference>
<dbReference type="Pfam" id="PF05557">
    <property type="entry name" value="MAD"/>
    <property type="match status" value="1"/>
</dbReference>
<dbReference type="Gene3D" id="3.30.457.60">
    <property type="match status" value="1"/>
</dbReference>
<feature type="compositionally biased region" description="Low complexity" evidence="10">
    <location>
        <begin position="922"/>
        <end position="935"/>
    </location>
</feature>
<feature type="coiled-coil region" evidence="9">
    <location>
        <begin position="984"/>
        <end position="1011"/>
    </location>
</feature>
<dbReference type="GO" id="GO:0072686">
    <property type="term" value="C:mitotic spindle"/>
    <property type="evidence" value="ECO:0007669"/>
    <property type="project" value="TreeGrafter"/>
</dbReference>
<comment type="similarity">
    <text evidence="3">Belongs to the MAD1 family.</text>
</comment>
<keyword evidence="13" id="KW-1185">Reference proteome</keyword>
<dbReference type="PANTHER" id="PTHR23168:SF0">
    <property type="entry name" value="MITOTIC SPINDLE ASSEMBLY CHECKPOINT PROTEIN MAD1"/>
    <property type="match status" value="1"/>
</dbReference>
<feature type="compositionally biased region" description="Polar residues" evidence="10">
    <location>
        <begin position="46"/>
        <end position="61"/>
    </location>
</feature>
<evidence type="ECO:0000256" key="11">
    <source>
        <dbReference type="SAM" id="Phobius"/>
    </source>
</evidence>
<dbReference type="Gene3D" id="1.20.1250.20">
    <property type="entry name" value="MFS general substrate transporter like domains"/>
    <property type="match status" value="2"/>
</dbReference>
<dbReference type="GO" id="GO:0051301">
    <property type="term" value="P:cell division"/>
    <property type="evidence" value="ECO:0007669"/>
    <property type="project" value="UniProtKB-KW"/>
</dbReference>
<dbReference type="SUPFAM" id="SSF103473">
    <property type="entry name" value="MFS general substrate transporter"/>
    <property type="match status" value="1"/>
</dbReference>
<dbReference type="RefSeq" id="XP_047766409.1">
    <property type="nucleotide sequence ID" value="XM_047907973.1"/>
</dbReference>
<keyword evidence="7" id="KW-0539">Nucleus</keyword>
<keyword evidence="11" id="KW-0472">Membrane</keyword>
<dbReference type="Gene3D" id="6.10.250.90">
    <property type="match status" value="1"/>
</dbReference>
<feature type="compositionally biased region" description="Basic and acidic residues" evidence="10">
    <location>
        <begin position="663"/>
        <end position="689"/>
    </location>
</feature>
<feature type="transmembrane region" description="Helical" evidence="11">
    <location>
        <begin position="282"/>
        <end position="305"/>
    </location>
</feature>
<keyword evidence="9" id="KW-0175">Coiled coil</keyword>
<evidence type="ECO:0000256" key="10">
    <source>
        <dbReference type="SAM" id="MobiDB-lite"/>
    </source>
</evidence>
<dbReference type="InterPro" id="IPR008672">
    <property type="entry name" value="Mad1"/>
</dbReference>
<dbReference type="GO" id="GO:0051315">
    <property type="term" value="P:attachment of mitotic spindle microtubules to kinetochore"/>
    <property type="evidence" value="ECO:0007669"/>
    <property type="project" value="TreeGrafter"/>
</dbReference>
<evidence type="ECO:0000256" key="8">
    <source>
        <dbReference type="ARBA" id="ARBA00023306"/>
    </source>
</evidence>
<feature type="transmembrane region" description="Helical" evidence="11">
    <location>
        <begin position="177"/>
        <end position="196"/>
    </location>
</feature>
<name>A0A9Q8UTP6_PASFU</name>
<dbReference type="KEGG" id="ffu:CLAFUR5_08825"/>
<feature type="region of interest" description="Disordered" evidence="10">
    <location>
        <begin position="643"/>
        <end position="689"/>
    </location>
</feature>
<dbReference type="PANTHER" id="PTHR23168">
    <property type="entry name" value="MITOTIC SPINDLE ASSEMBLY CHECKPOINT PROTEIN MAD1 MITOTIC ARREST DEFICIENT-LIKE PROTEIN 1"/>
    <property type="match status" value="1"/>
</dbReference>
<evidence type="ECO:0000256" key="7">
    <source>
        <dbReference type="ARBA" id="ARBA00023242"/>
    </source>
</evidence>
<dbReference type="GeneID" id="71988703"/>
<dbReference type="InterPro" id="IPR036259">
    <property type="entry name" value="MFS_trans_sf"/>
</dbReference>
<evidence type="ECO:0000256" key="6">
    <source>
        <dbReference type="ARBA" id="ARBA00022776"/>
    </source>
</evidence>
<keyword evidence="5" id="KW-0132">Cell division</keyword>
<feature type="coiled-coil region" evidence="9">
    <location>
        <begin position="1035"/>
        <end position="1069"/>
    </location>
</feature>
<accession>A0A9Q8UTP6</accession>
<evidence type="ECO:0000256" key="9">
    <source>
        <dbReference type="SAM" id="Coils"/>
    </source>
</evidence>
<feature type="region of interest" description="Disordered" evidence="10">
    <location>
        <begin position="920"/>
        <end position="941"/>
    </location>
</feature>
<comment type="subcellular location">
    <subcellularLocation>
        <location evidence="2">Membrane</location>
        <topology evidence="2">Multi-pass membrane protein</topology>
    </subcellularLocation>
    <subcellularLocation>
        <location evidence="1">Nucleus</location>
    </subcellularLocation>
</comment>
<protein>
    <recommendedName>
        <fullName evidence="4">Spindle assembly checkpoint component MAD1</fullName>
    </recommendedName>
</protein>
<evidence type="ECO:0000313" key="13">
    <source>
        <dbReference type="Proteomes" id="UP000756132"/>
    </source>
</evidence>
<evidence type="ECO:0000256" key="3">
    <source>
        <dbReference type="ARBA" id="ARBA00008029"/>
    </source>
</evidence>
<dbReference type="AlphaFoldDB" id="A0A9Q8UTP6"/>
<evidence type="ECO:0000256" key="4">
    <source>
        <dbReference type="ARBA" id="ARBA00022019"/>
    </source>
</evidence>
<keyword evidence="11" id="KW-1133">Transmembrane helix</keyword>
<dbReference type="GO" id="GO:0007094">
    <property type="term" value="P:mitotic spindle assembly checkpoint signaling"/>
    <property type="evidence" value="ECO:0007669"/>
    <property type="project" value="InterPro"/>
</dbReference>
<feature type="transmembrane region" description="Helical" evidence="11">
    <location>
        <begin position="240"/>
        <end position="261"/>
    </location>
</feature>
<feature type="region of interest" description="Disordered" evidence="10">
    <location>
        <begin position="1"/>
        <end position="65"/>
    </location>
</feature>
<feature type="compositionally biased region" description="Basic and acidic residues" evidence="10">
    <location>
        <begin position="29"/>
        <end position="45"/>
    </location>
</feature>
<feature type="transmembrane region" description="Helical" evidence="11">
    <location>
        <begin position="84"/>
        <end position="107"/>
    </location>
</feature>
<feature type="transmembrane region" description="Helical" evidence="11">
    <location>
        <begin position="348"/>
        <end position="367"/>
    </location>
</feature>
<dbReference type="EMBL" id="CP090171">
    <property type="protein sequence ID" value="UJO22043.1"/>
    <property type="molecule type" value="Genomic_DNA"/>
</dbReference>
<feature type="transmembrane region" description="Helical" evidence="11">
    <location>
        <begin position="412"/>
        <end position="431"/>
    </location>
</feature>
<keyword evidence="8" id="KW-0131">Cell cycle</keyword>
<dbReference type="GO" id="GO:0005635">
    <property type="term" value="C:nuclear envelope"/>
    <property type="evidence" value="ECO:0007669"/>
    <property type="project" value="TreeGrafter"/>
</dbReference>
<dbReference type="GO" id="GO:0000776">
    <property type="term" value="C:kinetochore"/>
    <property type="evidence" value="ECO:0007669"/>
    <property type="project" value="TreeGrafter"/>
</dbReference>
<dbReference type="Pfam" id="PF07690">
    <property type="entry name" value="MFS_1"/>
    <property type="match status" value="1"/>
</dbReference>
<proteinExistence type="inferred from homology"/>
<dbReference type="CDD" id="cd17352">
    <property type="entry name" value="MFS_MCT_SLC16"/>
    <property type="match status" value="1"/>
</dbReference>
<feature type="transmembrane region" description="Helical" evidence="11">
    <location>
        <begin position="443"/>
        <end position="463"/>
    </location>
</feature>
<evidence type="ECO:0000313" key="12">
    <source>
        <dbReference type="EMBL" id="UJO22043.1"/>
    </source>
</evidence>
<keyword evidence="6" id="KW-0498">Mitosis</keyword>
<feature type="region of interest" description="Disordered" evidence="10">
    <location>
        <begin position="566"/>
        <end position="594"/>
    </location>
</feature>
<feature type="transmembrane region" description="Helical" evidence="11">
    <location>
        <begin position="374"/>
        <end position="392"/>
    </location>
</feature>
<dbReference type="GO" id="GO:0016020">
    <property type="term" value="C:membrane"/>
    <property type="evidence" value="ECO:0007669"/>
    <property type="project" value="UniProtKB-SubCell"/>
</dbReference>
<dbReference type="OrthoDB" id="331602at2759"/>
<dbReference type="InterPro" id="IPR011701">
    <property type="entry name" value="MFS"/>
</dbReference>
<feature type="coiled-coil region" evidence="9">
    <location>
        <begin position="1129"/>
        <end position="1156"/>
    </location>
</feature>
<dbReference type="GO" id="GO:0022857">
    <property type="term" value="F:transmembrane transporter activity"/>
    <property type="evidence" value="ECO:0007669"/>
    <property type="project" value="InterPro"/>
</dbReference>
<keyword evidence="11" id="KW-0812">Transmembrane</keyword>
<feature type="compositionally biased region" description="Basic and acidic residues" evidence="10">
    <location>
        <begin position="573"/>
        <end position="594"/>
    </location>
</feature>
<reference evidence="12" key="2">
    <citation type="journal article" date="2022" name="Microb. Genom.">
        <title>A chromosome-scale genome assembly of the tomato pathogen Cladosporium fulvum reveals a compartmentalized genome architecture and the presence of a dispensable chromosome.</title>
        <authorList>
            <person name="Zaccaron A.Z."/>
            <person name="Chen L.H."/>
            <person name="Samaras A."/>
            <person name="Stergiopoulos I."/>
        </authorList>
    </citation>
    <scope>NUCLEOTIDE SEQUENCE</scope>
    <source>
        <strain evidence="12">Race5_Kim</strain>
    </source>
</reference>
<evidence type="ECO:0000256" key="5">
    <source>
        <dbReference type="ARBA" id="ARBA00022618"/>
    </source>
</evidence>
<evidence type="ECO:0000256" key="2">
    <source>
        <dbReference type="ARBA" id="ARBA00004141"/>
    </source>
</evidence>
<sequence>MWLYAGSESPVNSISPQYRGPAAPSIVARKAEDEEYCTKKSEKSRNASQNAQPESAPTTDTLGPIIEPTSCAPIDIDAPPDGGYAWVVCGAISMINGFTWGIAASYGVYISNYLATDYFPGATPLDYALIGGMEPGVAMVISPICTILTREIGRFWVMSAGCVMIHCSFAKEIWQLYLTQGVLVGLGLGCVFIPSVQVLPQWFLKRRSLAGGIASAGSGFSDLAFSLGTNAMIEQISLAWALRITGILCLVGNFVGTYLVRDRNKVVKPPQLGFAVHLLKRYDCLLLLGWAFINLFGHMTLLFSLSNYAVQVAGLTQSQASVVTALLNLGTGVGRPALGVISDYRGRIQTAAVVTLLNAVFIFVFWIPATSYGFLIFYVLIAGATVGIYWMTIGPLCAEVAGLAEVPSFLSIQWLTTVLPTTFAEVIALYLRRPAKGRWGYLYTQLFAAIAFIVSSGCLFELWRIKAKRDYLCRCVDFSSKCESASRVVVALNKKEVAVIPVKARAITISDLSRISSLNFKLEAQCGSAYLTQTTFTDIHVQSSTGAMARATQPTFDIFTGEEVASQQPLRQSTREPLRETMKQSTVRPDHNNEDLRAQLKAAQYELDSLKQERELHELHHQQELRDAQNRADADFKRAQAAEAAANTATKKAEAVIRGQQDAQDKATNEKSELEKKNRKLQDDNRSLRDDLEEAKADLESHDRQSKYAYGELEQRNTTLQASVEDIQQDLSSKVAALQTVQQKLVRKETEVGELENEVLRLKAQTGDSDTLAVIKKELSEQVAYIKKLETQNREHIAELKQFRRSQKSIEVVEEEKRALEVKVRMMDDLRKELNEAQLQKRILEDEKLSWTSYLETEGGSEEELRYETPEQMAKAFLQERLEHADLLHKLGEIEPELKVLQSNIQNLQDEKTRLLSELETTRQTQATSTGTSAGDAKAKARLERQKNLAIKEVEYLRAQMKTFEAEEAEFKPEQKDEQNTKLIHDLETLVEQYRTELQTIQAEFSKLEKQPTTPIIETPRKRAREEDEASDERFGELRRKARTLQDDLSKLQNRNTLLEAELKASVAQVSSLRESTKTRTLELRNNPTAQAEAIKMETLRVLRDENSALLSQLEGKPNGTKVVPISSLENSRLQLESAQSQIQKMTKKEDRLKKIWTSKSLEFREAVCSILGWKLDFMPNGRVKATSILYPALLNNGEDEEENSIVFDGENGTMKVSGGPQSVFAGEIRHMIEFWVEGRKEIPCFLAACTLEFYERSTRAQVM</sequence>
<evidence type="ECO:0000256" key="1">
    <source>
        <dbReference type="ARBA" id="ARBA00004123"/>
    </source>
</evidence>
<gene>
    <name evidence="12" type="ORF">CLAFUR5_08825</name>
</gene>
<dbReference type="SUPFAM" id="SSF75704">
    <property type="entry name" value="Mitotic arrest deficient-like 1, Mad1"/>
    <property type="match status" value="1"/>
</dbReference>